<keyword evidence="7" id="KW-1185">Reference proteome</keyword>
<feature type="transmembrane region" description="Helical" evidence="4">
    <location>
        <begin position="180"/>
        <end position="203"/>
    </location>
</feature>
<dbReference type="GO" id="GO:0004867">
    <property type="term" value="F:serine-type endopeptidase inhibitor activity"/>
    <property type="evidence" value="ECO:0007669"/>
    <property type="project" value="UniProtKB-KW"/>
</dbReference>
<dbReference type="CDD" id="cd22622">
    <property type="entry name" value="Kunitz_HAI2_2-like"/>
    <property type="match status" value="1"/>
</dbReference>
<dbReference type="GO" id="GO:0022408">
    <property type="term" value="P:negative regulation of cell-cell adhesion"/>
    <property type="evidence" value="ECO:0007669"/>
    <property type="project" value="Ensembl"/>
</dbReference>
<dbReference type="InterPro" id="IPR020901">
    <property type="entry name" value="Prtase_inh_Kunz-CS"/>
</dbReference>
<evidence type="ECO:0000256" key="3">
    <source>
        <dbReference type="ARBA" id="ARBA00023157"/>
    </source>
</evidence>
<reference evidence="6" key="1">
    <citation type="submission" date="2025-08" db="UniProtKB">
        <authorList>
            <consortium name="Ensembl"/>
        </authorList>
    </citation>
    <scope>IDENTIFICATION</scope>
</reference>
<keyword evidence="4" id="KW-0472">Membrane</keyword>
<evidence type="ECO:0000256" key="4">
    <source>
        <dbReference type="SAM" id="Phobius"/>
    </source>
</evidence>
<keyword evidence="1" id="KW-0646">Protease inhibitor</keyword>
<dbReference type="Ensembl" id="ENSSPUT00000017901.1">
    <property type="protein sequence ID" value="ENSSPUP00000016807.1"/>
    <property type="gene ID" value="ENSSPUG00000012925.1"/>
</dbReference>
<dbReference type="GeneTree" id="ENSGT00940000160348"/>
<dbReference type="PROSITE" id="PS00280">
    <property type="entry name" value="BPTI_KUNITZ_1"/>
    <property type="match status" value="2"/>
</dbReference>
<feature type="domain" description="BPTI/Kunitz inhibitor" evidence="5">
    <location>
        <begin position="115"/>
        <end position="165"/>
    </location>
</feature>
<dbReference type="InterPro" id="IPR036880">
    <property type="entry name" value="Kunitz_BPTI_sf"/>
</dbReference>
<accession>A0A8D0H691</accession>
<evidence type="ECO:0000256" key="2">
    <source>
        <dbReference type="ARBA" id="ARBA00022900"/>
    </source>
</evidence>
<feature type="domain" description="BPTI/Kunitz inhibitor" evidence="5">
    <location>
        <begin position="26"/>
        <end position="76"/>
    </location>
</feature>
<gene>
    <name evidence="6" type="primary">SPINT2</name>
</gene>
<dbReference type="FunFam" id="4.10.410.10:FF:000006">
    <property type="entry name" value="Serine peptidase inhibitor, Kunitz type 1"/>
    <property type="match status" value="1"/>
</dbReference>
<evidence type="ECO:0000313" key="7">
    <source>
        <dbReference type="Proteomes" id="UP000694392"/>
    </source>
</evidence>
<evidence type="ECO:0000313" key="6">
    <source>
        <dbReference type="Ensembl" id="ENSSPUP00000016807.1"/>
    </source>
</evidence>
<dbReference type="SUPFAM" id="SSF57362">
    <property type="entry name" value="BPTI-like"/>
    <property type="match status" value="2"/>
</dbReference>
<protein>
    <submittedName>
        <fullName evidence="6">Serine peptidase inhibitor, Kunitz type 2</fullName>
    </submittedName>
</protein>
<dbReference type="Pfam" id="PF00014">
    <property type="entry name" value="Kunitz_BPTI"/>
    <property type="match status" value="2"/>
</dbReference>
<dbReference type="PANTHER" id="PTHR47247:SF1">
    <property type="entry name" value="KUNITZ-TYPE PROTEASE INHIBITOR 2"/>
    <property type="match status" value="1"/>
</dbReference>
<dbReference type="Proteomes" id="UP000694392">
    <property type="component" value="Unplaced"/>
</dbReference>
<dbReference type="PANTHER" id="PTHR47247">
    <property type="entry name" value="KUNITZ-TYPE PROTEASE INHIBITOR 2"/>
    <property type="match status" value="1"/>
</dbReference>
<dbReference type="SMART" id="SM00131">
    <property type="entry name" value="KU"/>
    <property type="match status" value="2"/>
</dbReference>
<reference evidence="6" key="2">
    <citation type="submission" date="2025-09" db="UniProtKB">
        <authorList>
            <consortium name="Ensembl"/>
        </authorList>
    </citation>
    <scope>IDENTIFICATION</scope>
</reference>
<dbReference type="PRINTS" id="PR00759">
    <property type="entry name" value="BASICPTASE"/>
</dbReference>
<dbReference type="GO" id="GO:0005794">
    <property type="term" value="C:Golgi apparatus"/>
    <property type="evidence" value="ECO:0007669"/>
    <property type="project" value="Ensembl"/>
</dbReference>
<dbReference type="GO" id="GO:2000146">
    <property type="term" value="P:negative regulation of cell motility"/>
    <property type="evidence" value="ECO:0007669"/>
    <property type="project" value="Ensembl"/>
</dbReference>
<organism evidence="6 7">
    <name type="scientific">Sphenodon punctatus</name>
    <name type="common">Tuatara</name>
    <name type="synonym">Hatteria punctata</name>
    <dbReference type="NCBI Taxonomy" id="8508"/>
    <lineage>
        <taxon>Eukaryota</taxon>
        <taxon>Metazoa</taxon>
        <taxon>Chordata</taxon>
        <taxon>Craniata</taxon>
        <taxon>Vertebrata</taxon>
        <taxon>Euteleostomi</taxon>
        <taxon>Lepidosauria</taxon>
        <taxon>Sphenodontia</taxon>
        <taxon>Sphenodontidae</taxon>
        <taxon>Sphenodon</taxon>
    </lineage>
</organism>
<dbReference type="InterPro" id="IPR002223">
    <property type="entry name" value="Kunitz_BPTI"/>
</dbReference>
<dbReference type="AlphaFoldDB" id="A0A8D0H691"/>
<evidence type="ECO:0000256" key="1">
    <source>
        <dbReference type="ARBA" id="ARBA00022690"/>
    </source>
</evidence>
<dbReference type="PROSITE" id="PS50279">
    <property type="entry name" value="BPTI_KUNITZ_2"/>
    <property type="match status" value="2"/>
</dbReference>
<dbReference type="Gene3D" id="4.10.410.10">
    <property type="entry name" value="Pancreatic trypsin inhibitor Kunitz domain"/>
    <property type="match status" value="2"/>
</dbReference>
<keyword evidence="2" id="KW-0722">Serine protease inhibitor</keyword>
<evidence type="ECO:0000259" key="5">
    <source>
        <dbReference type="PROSITE" id="PS50279"/>
    </source>
</evidence>
<keyword evidence="4" id="KW-1133">Transmembrane helix</keyword>
<sequence length="234" mass="25509">QKLERGLTLWLPVAGRSQQEMGHKRCFLPKVVGRCRAAFPRWWYDPATQTCQKFTYGGCGANTNNFLSEGACQQACGPAETGEKGKKPQGAPLLGVGLEPASANPVAAAPSPEYCTGKFVTGPCRAAFPRWWFDSEKQTCRKFIYGGCRGSKNNFLNKDDCMRQCSGEEAGYCDPSSFSAVALAVLLAIMAAILLGSTVVFFVRLCKRNEELSLGTVWSTMDDKECLVSNAYTL</sequence>
<name>A0A8D0H691_SPHPU</name>
<proteinExistence type="predicted"/>
<keyword evidence="3" id="KW-1015">Disulfide bond</keyword>
<keyword evidence="4" id="KW-0812">Transmembrane</keyword>